<keyword evidence="7" id="KW-0812">Transmembrane</keyword>
<keyword evidence="4" id="KW-0720">Serine protease</keyword>
<feature type="transmembrane region" description="Helical" evidence="7">
    <location>
        <begin position="1490"/>
        <end position="1511"/>
    </location>
</feature>
<evidence type="ECO:0000259" key="8">
    <source>
        <dbReference type="Pfam" id="PF00082"/>
    </source>
</evidence>
<evidence type="ECO:0000256" key="7">
    <source>
        <dbReference type="SAM" id="Phobius"/>
    </source>
</evidence>
<feature type="region of interest" description="Disordered" evidence="6">
    <location>
        <begin position="584"/>
        <end position="608"/>
    </location>
</feature>
<feature type="region of interest" description="Disordered" evidence="6">
    <location>
        <begin position="455"/>
        <end position="481"/>
    </location>
</feature>
<keyword evidence="2" id="KW-0645">Protease</keyword>
<keyword evidence="7" id="KW-0472">Membrane</keyword>
<evidence type="ECO:0000256" key="3">
    <source>
        <dbReference type="ARBA" id="ARBA00022801"/>
    </source>
</evidence>
<dbReference type="SUPFAM" id="SSF52743">
    <property type="entry name" value="Subtilisin-like"/>
    <property type="match status" value="1"/>
</dbReference>
<comment type="caution">
    <text evidence="9">The sequence shown here is derived from an EMBL/GenBank/DDBJ whole genome shotgun (WGS) entry which is preliminary data.</text>
</comment>
<organism evidence="9 10">
    <name type="scientific">Porcisia hertigi</name>
    <dbReference type="NCBI Taxonomy" id="2761500"/>
    <lineage>
        <taxon>Eukaryota</taxon>
        <taxon>Discoba</taxon>
        <taxon>Euglenozoa</taxon>
        <taxon>Kinetoplastea</taxon>
        <taxon>Metakinetoplastina</taxon>
        <taxon>Trypanosomatida</taxon>
        <taxon>Trypanosomatidae</taxon>
        <taxon>Leishmaniinae</taxon>
        <taxon>Porcisia</taxon>
    </lineage>
</organism>
<dbReference type="InterPro" id="IPR023828">
    <property type="entry name" value="Peptidase_S8_Ser-AS"/>
</dbReference>
<name>A0A836LG97_9TRYP</name>
<evidence type="ECO:0000313" key="9">
    <source>
        <dbReference type="EMBL" id="KAG5509587.1"/>
    </source>
</evidence>
<comment type="similarity">
    <text evidence="1 5">Belongs to the peptidase S8 family.</text>
</comment>
<dbReference type="PANTHER" id="PTHR43806:SF11">
    <property type="entry name" value="CEREVISIN-RELATED"/>
    <property type="match status" value="1"/>
</dbReference>
<sequence length="1514" mass="162067">MGLAPDAIVRMFRVFDRQGRTHRRYIARALDTLLREAEAVEAARVQDTWNTSSWPTRHLNDTVDVINLSYGSEDYYASPEVQDKLYKLMHEHGVIVVAAAGNDGARFGSVRSPADMPGVLAVGALRFERPREFARATRWPHAFDTDALDPPVNFSATGGGHKSVAFCSGRGPTTWELPFGAGRIKPDLVALGQHVWTVQGVTAATAAPQTRSVSSALQLRSTSGTSIAAPIVAGVVALCLEAARSSAHATASASSTTAGDVFFDVRHYRFARVSDSLRVREAIMRTAVPLKDIAPLHSNFVSTTASERHPRRVLAGAPLLKLYARYLSLSRLSILSQGMGEVQPLRALQTIVAESLASSNLDASSPLRNCASFAIPPSVHVGVGVFNGASGRGSDSMNITQSRRSRHGADGKPLGDLALRRRPGTSSAYWWPFADQLVYPGATPVLLNISLHMCPPSPSPSPSSSSSSSVREGGKGARFNFKPPYPRATFVFTRVRGCVRARDDRVSGQDRSSDDDCSLPIFPNDAQGHRGRRSANSMPFVNSAAAGPQHTQDGARTSVRLQSAPQPWMPRLLRVVSELTVVAGESPKCDGGRPQPPEQLSPPPTSFSLSVAVSTPLSAQTHLCYDVATGTVSMRKARAKGSRVRGNDTIAGRGSDDGDNDHGNRRAKRRAQVLGDPGRCVPLFHALRALRVEGALHIVTGGPSSSSASSRPMLTVPVVVRVAEPPPRAQRVLIDTSLDWPNPTTANSNLFIAGDDPHESPAGGVGVVPRCGKERQRHERAYAEANGGDHPHTNIALMWLYLRHTLGLVVEMFPLLHMSTINTSLEPRGNATVVSSYAEWTSNHSRAVQNLAAGALARVGTLIVIDPERPLTPDMRHLLTRAVLNEGANDSTDGLNVLLVTDWYSADVAAMLHWTRDESTEEAMGLNDTRDAVRNLLAQRHLDNGTIRGLAGSSHAPSWNRWLSEVSAASSGGARSGDCHGATSQSDTDLLDAMSELPFELSEDIVMDGVLVVDAAAPAKRNESEGSGAAVVAAAKTVAVRSLGQLNAAGVLQWRYPVQEALQQTAERNAAAGGSKEAHETSAPPLGGSTCSADHASKTSAMPSTQEGGGGGGEAVMCNVLPSWAQQQRRLLKRIIVNAGNGSAWAAVVKDSWESMPGRGQEKRLGRIKGLQTVENGARPPAAANASQVMQSLPYGVLGFLTLSPPPERTTTASLRCSRPGRITIFTDSDCLSTSDYHVQAVLDELEGYLYPPSASSSSSSSGAACATWDCFARTLDGQRLLQAESTQSSVCVEVVKEMLLWALTGNLIPWQNSSRLHCTTHRWGSAAHRCRLGSTPGMDNAHQDKAWSGSDYGGEAGTSFDDLLGTAPERAQVGEVVWRLWAASAEGTARDAASAAAERPTGETNLQRDATLDQWNAVEEVMPALVVRYHGDWRVHLEDCDTPPSDASALGNSLAQPAQRLLLVERLLSVTLLYDTLRWLLHPIVLNQLLLGAAASAGILLWRVLVSLWGRRH</sequence>
<proteinExistence type="inferred from homology"/>
<evidence type="ECO:0000256" key="2">
    <source>
        <dbReference type="ARBA" id="ARBA00022670"/>
    </source>
</evidence>
<keyword evidence="7" id="KW-1133">Transmembrane helix</keyword>
<feature type="domain" description="Peptidase S8/S53" evidence="8">
    <location>
        <begin position="47"/>
        <end position="290"/>
    </location>
</feature>
<feature type="region of interest" description="Disordered" evidence="6">
    <location>
        <begin position="503"/>
        <end position="559"/>
    </location>
</feature>
<dbReference type="GO" id="GO:0005615">
    <property type="term" value="C:extracellular space"/>
    <property type="evidence" value="ECO:0007669"/>
    <property type="project" value="TreeGrafter"/>
</dbReference>
<keyword evidence="3" id="KW-0378">Hydrolase</keyword>
<dbReference type="PANTHER" id="PTHR43806">
    <property type="entry name" value="PEPTIDASE S8"/>
    <property type="match status" value="1"/>
</dbReference>
<protein>
    <recommendedName>
        <fullName evidence="8">Peptidase S8/S53 domain-containing protein</fullName>
    </recommendedName>
</protein>
<dbReference type="PROSITE" id="PS51892">
    <property type="entry name" value="SUBTILASE"/>
    <property type="match status" value="1"/>
</dbReference>
<reference evidence="9 10" key="1">
    <citation type="submission" date="2021-02" db="EMBL/GenBank/DDBJ databases">
        <title>Porcisia hertigi Genome sequencing and assembly.</title>
        <authorList>
            <person name="Almutairi H."/>
            <person name="Gatherer D."/>
        </authorList>
    </citation>
    <scope>NUCLEOTIDE SEQUENCE [LARGE SCALE GENOMIC DNA]</scope>
    <source>
        <strain evidence="9 10">C119</strain>
    </source>
</reference>
<dbReference type="InterPro" id="IPR050131">
    <property type="entry name" value="Peptidase_S8_subtilisin-like"/>
</dbReference>
<dbReference type="GO" id="GO:0004252">
    <property type="term" value="F:serine-type endopeptidase activity"/>
    <property type="evidence" value="ECO:0007669"/>
    <property type="project" value="InterPro"/>
</dbReference>
<accession>A0A836LG97</accession>
<evidence type="ECO:0000256" key="1">
    <source>
        <dbReference type="ARBA" id="ARBA00011073"/>
    </source>
</evidence>
<feature type="compositionally biased region" description="Polar residues" evidence="6">
    <location>
        <begin position="549"/>
        <end position="559"/>
    </location>
</feature>
<dbReference type="KEGG" id="phet:94292319"/>
<feature type="region of interest" description="Disordered" evidence="6">
    <location>
        <begin position="1067"/>
        <end position="1113"/>
    </location>
</feature>
<feature type="region of interest" description="Disordered" evidence="6">
    <location>
        <begin position="637"/>
        <end position="673"/>
    </location>
</feature>
<keyword evidence="10" id="KW-1185">Reference proteome</keyword>
<evidence type="ECO:0000256" key="4">
    <source>
        <dbReference type="ARBA" id="ARBA00022825"/>
    </source>
</evidence>
<feature type="compositionally biased region" description="Pro residues" evidence="6">
    <location>
        <begin position="594"/>
        <end position="605"/>
    </location>
</feature>
<feature type="compositionally biased region" description="Basic and acidic residues" evidence="6">
    <location>
        <begin position="654"/>
        <end position="664"/>
    </location>
</feature>
<gene>
    <name evidence="9" type="ORF">JKF63_06292</name>
</gene>
<feature type="region of interest" description="Disordered" evidence="6">
    <location>
        <begin position="392"/>
        <end position="418"/>
    </location>
</feature>
<dbReference type="PROSITE" id="PS00138">
    <property type="entry name" value="SUBTILASE_SER"/>
    <property type="match status" value="1"/>
</dbReference>
<dbReference type="InterPro" id="IPR036852">
    <property type="entry name" value="Peptidase_S8/S53_dom_sf"/>
</dbReference>
<dbReference type="GO" id="GO:0006508">
    <property type="term" value="P:proteolysis"/>
    <property type="evidence" value="ECO:0007669"/>
    <property type="project" value="UniProtKB-KW"/>
</dbReference>
<dbReference type="GeneID" id="94292319"/>
<evidence type="ECO:0000256" key="5">
    <source>
        <dbReference type="PROSITE-ProRule" id="PRU01240"/>
    </source>
</evidence>
<dbReference type="RefSeq" id="XP_067758739.1">
    <property type="nucleotide sequence ID" value="XM_067902242.1"/>
</dbReference>
<evidence type="ECO:0000313" key="10">
    <source>
        <dbReference type="Proteomes" id="UP000674318"/>
    </source>
</evidence>
<dbReference type="InterPro" id="IPR000209">
    <property type="entry name" value="Peptidase_S8/S53_dom"/>
</dbReference>
<evidence type="ECO:0000256" key="6">
    <source>
        <dbReference type="SAM" id="MobiDB-lite"/>
    </source>
</evidence>
<feature type="compositionally biased region" description="Polar residues" evidence="6">
    <location>
        <begin position="393"/>
        <end position="402"/>
    </location>
</feature>
<dbReference type="EMBL" id="JAFJZO010000013">
    <property type="protein sequence ID" value="KAG5509587.1"/>
    <property type="molecule type" value="Genomic_DNA"/>
</dbReference>
<feature type="compositionally biased region" description="Basic and acidic residues" evidence="6">
    <location>
        <begin position="503"/>
        <end position="514"/>
    </location>
</feature>
<dbReference type="Gene3D" id="3.40.50.200">
    <property type="entry name" value="Peptidase S8/S53 domain"/>
    <property type="match status" value="1"/>
</dbReference>
<dbReference type="Pfam" id="PF00082">
    <property type="entry name" value="Peptidase_S8"/>
    <property type="match status" value="1"/>
</dbReference>
<dbReference type="Proteomes" id="UP000674318">
    <property type="component" value="Chromosome 13"/>
</dbReference>
<dbReference type="OrthoDB" id="1740355at2759"/>
<comment type="caution">
    <text evidence="5">Lacks conserved residue(s) required for the propagation of feature annotation.</text>
</comment>